<dbReference type="SMR" id="A0A5D0ENX8"/>
<accession>A0A5D0ENX8</accession>
<dbReference type="PROSITE" id="PS51094">
    <property type="entry name" value="PTS_EIIA_TYPE_2"/>
    <property type="match status" value="1"/>
</dbReference>
<name>A0A5D0ENX8_AGGAC</name>
<organism evidence="5 8">
    <name type="scientific">Aggregatibacter actinomycetemcomitans</name>
    <name type="common">Actinobacillus actinomycetemcomitans</name>
    <name type="synonym">Haemophilus actinomycetemcomitans</name>
    <dbReference type="NCBI Taxonomy" id="714"/>
    <lineage>
        <taxon>Bacteria</taxon>
        <taxon>Pseudomonadati</taxon>
        <taxon>Pseudomonadota</taxon>
        <taxon>Gammaproteobacteria</taxon>
        <taxon>Pasteurellales</taxon>
        <taxon>Pasteurellaceae</taxon>
        <taxon>Aggregatibacter</taxon>
    </lineage>
</organism>
<feature type="domain" description="PTS EIIA type-2" evidence="2">
    <location>
        <begin position="5"/>
        <end position="150"/>
    </location>
</feature>
<protein>
    <submittedName>
        <fullName evidence="4 5">PTS IIA-like nitrogen-regulatory protein PtsN</fullName>
    </submittedName>
    <submittedName>
        <fullName evidence="3">PTS sugar transporter subunit IIA</fullName>
    </submittedName>
</protein>
<dbReference type="OrthoDB" id="95460at2"/>
<dbReference type="NCBIfam" id="TIGR01419">
    <property type="entry name" value="nitro_reg_IIA"/>
    <property type="match status" value="1"/>
</dbReference>
<dbReference type="EMBL" id="VSED01000002">
    <property type="protein sequence ID" value="TYA39877.1"/>
    <property type="molecule type" value="Genomic_DNA"/>
</dbReference>
<evidence type="ECO:0000313" key="8">
    <source>
        <dbReference type="Proteomes" id="UP000323012"/>
    </source>
</evidence>
<dbReference type="RefSeq" id="WP_005541046.1">
    <property type="nucleotide sequence ID" value="NZ_CP012959.1"/>
</dbReference>
<dbReference type="GO" id="GO:0009401">
    <property type="term" value="P:phosphoenolpyruvate-dependent sugar phosphotransferase system"/>
    <property type="evidence" value="ECO:0007669"/>
    <property type="project" value="InterPro"/>
</dbReference>
<evidence type="ECO:0000313" key="7">
    <source>
        <dbReference type="Proteomes" id="UP000226080"/>
    </source>
</evidence>
<evidence type="ECO:0000313" key="5">
    <source>
        <dbReference type="EMBL" id="TYA39877.1"/>
    </source>
</evidence>
<sequence>MKFTELLTPESIRQGMILSSKKRVFELIAHIVAEKLQLENGEQCCFECLFSREKLGNSGLGGGVAMPKGRLPAEAQPIAVFIQLDSPIDYEAADHREVDLIFAVLIPENMCAAYVQYLPKLAENLTDKSLCKQLRAAKSADEILQIFFHYDQTDANEAVPTEQSSEQDVTESQRNFT</sequence>
<dbReference type="SUPFAM" id="SSF55804">
    <property type="entry name" value="Phoshotransferase/anion transport protein"/>
    <property type="match status" value="1"/>
</dbReference>
<dbReference type="Gene3D" id="3.40.930.10">
    <property type="entry name" value="Mannitol-specific EII, Chain A"/>
    <property type="match status" value="1"/>
</dbReference>
<dbReference type="Pfam" id="PF00359">
    <property type="entry name" value="PTS_EIIA_2"/>
    <property type="match status" value="1"/>
</dbReference>
<evidence type="ECO:0000313" key="3">
    <source>
        <dbReference type="EMBL" id="AMQ93511.1"/>
    </source>
</evidence>
<proteinExistence type="predicted"/>
<evidence type="ECO:0000256" key="1">
    <source>
        <dbReference type="SAM" id="MobiDB-lite"/>
    </source>
</evidence>
<dbReference type="InterPro" id="IPR051541">
    <property type="entry name" value="PTS_SugarTrans_NitroReg"/>
</dbReference>
<dbReference type="EMBL" id="PCGW01000001">
    <property type="protein sequence ID" value="PHO21620.1"/>
    <property type="molecule type" value="Genomic_DNA"/>
</dbReference>
<dbReference type="Proteomes" id="UP000072236">
    <property type="component" value="Chromosome"/>
</dbReference>
<dbReference type="GO" id="GO:0030295">
    <property type="term" value="F:protein kinase activator activity"/>
    <property type="evidence" value="ECO:0007669"/>
    <property type="project" value="TreeGrafter"/>
</dbReference>
<evidence type="ECO:0000259" key="2">
    <source>
        <dbReference type="PROSITE" id="PS51094"/>
    </source>
</evidence>
<dbReference type="EMBL" id="CP012959">
    <property type="protein sequence ID" value="AMQ93511.1"/>
    <property type="molecule type" value="Genomic_DNA"/>
</dbReference>
<dbReference type="KEGG" id="aact:ACT75_02755"/>
<dbReference type="InterPro" id="IPR016152">
    <property type="entry name" value="PTrfase/Anion_transptr"/>
</dbReference>
<keyword evidence="3" id="KW-0762">Sugar transport</keyword>
<reference evidence="5 8" key="3">
    <citation type="submission" date="2019-08" db="EMBL/GenBank/DDBJ databases">
        <title>Whole genome sequencing of Aggregatibacter actinomycetemcomitans cultured from blood stream infections in Denmark reveals a novel phylogenetic lineage expressing serotype a membrane O polysaccharide.</title>
        <authorList>
            <person name="Nedergaard S."/>
            <person name="Kobel C.M."/>
            <person name="Nielsen M.B."/>
            <person name="Moeller R.T."/>
            <person name="Jensen A.B."/>
            <person name="Noerskov-Lauritsen N."/>
        </authorList>
    </citation>
    <scope>NUCLEOTIDE SEQUENCE [LARGE SCALE GENOMIC DNA]</scope>
    <source>
        <strain evidence="5 8">PN_563</strain>
    </source>
</reference>
<keyword evidence="3" id="KW-0813">Transport</keyword>
<dbReference type="GO" id="GO:0008982">
    <property type="term" value="F:protein-N(PI)-phosphohistidine-sugar phosphotransferase activity"/>
    <property type="evidence" value="ECO:0007669"/>
    <property type="project" value="InterPro"/>
</dbReference>
<reference evidence="4 7" key="2">
    <citation type="submission" date="2017-10" db="EMBL/GenBank/DDBJ databases">
        <title>Draft genome sequences of Aggregatibacter actinomycetemcomitans strains 310a and 310b.</title>
        <authorList>
            <person name="May A.C."/>
            <person name="Ohta H."/>
            <person name="Maeda H."/>
            <person name="Kokeguchi S."/>
            <person name="Cugini C."/>
        </authorList>
    </citation>
    <scope>NUCLEOTIDE SEQUENCE [LARGE SCALE GENOMIC DNA]</scope>
    <source>
        <strain evidence="4 7">310b</strain>
    </source>
</reference>
<dbReference type="CDD" id="cd00211">
    <property type="entry name" value="PTS_IIA_fru"/>
    <property type="match status" value="1"/>
</dbReference>
<evidence type="ECO:0000313" key="4">
    <source>
        <dbReference type="EMBL" id="PHO21620.1"/>
    </source>
</evidence>
<dbReference type="PANTHER" id="PTHR47738">
    <property type="entry name" value="PTS SYSTEM FRUCTOSE-LIKE EIIA COMPONENT-RELATED"/>
    <property type="match status" value="1"/>
</dbReference>
<keyword evidence="7" id="KW-1185">Reference proteome</keyword>
<dbReference type="InterPro" id="IPR002178">
    <property type="entry name" value="PTS_EIIA_type-2_dom"/>
</dbReference>
<dbReference type="InterPro" id="IPR006320">
    <property type="entry name" value="PTS_Nitro_regul"/>
</dbReference>
<dbReference type="AlphaFoldDB" id="A0A5D0ENX8"/>
<feature type="compositionally biased region" description="Polar residues" evidence="1">
    <location>
        <begin position="161"/>
        <end position="177"/>
    </location>
</feature>
<reference evidence="3 6" key="1">
    <citation type="submission" date="2015-10" db="EMBL/GenBank/DDBJ databases">
        <title>Tn-seq of a polymicrobial infection.</title>
        <authorList>
            <person name="Stacy A."/>
            <person name="Rumbaugh K.P."/>
            <person name="Whiteley M."/>
        </authorList>
    </citation>
    <scope>NUCLEOTIDE SEQUENCE [LARGE SCALE GENOMIC DNA]</scope>
    <source>
        <strain evidence="3 6">624</strain>
    </source>
</reference>
<dbReference type="Proteomes" id="UP000323012">
    <property type="component" value="Unassembled WGS sequence"/>
</dbReference>
<dbReference type="PANTHER" id="PTHR47738:SF1">
    <property type="entry name" value="NITROGEN REGULATORY PROTEIN"/>
    <property type="match status" value="1"/>
</dbReference>
<feature type="region of interest" description="Disordered" evidence="1">
    <location>
        <begin position="157"/>
        <end position="177"/>
    </location>
</feature>
<evidence type="ECO:0000313" key="6">
    <source>
        <dbReference type="Proteomes" id="UP000072236"/>
    </source>
</evidence>
<dbReference type="Proteomes" id="UP000226080">
    <property type="component" value="Unassembled WGS sequence"/>
</dbReference>
<gene>
    <name evidence="5" type="primary">ptsN</name>
    <name evidence="3" type="ORF">ACT75_02755</name>
    <name evidence="4" type="ORF">CQR80_00540</name>
    <name evidence="5" type="ORF">FXB79_01350</name>
</gene>